<evidence type="ECO:0000313" key="13">
    <source>
        <dbReference type="Proteomes" id="UP000009022"/>
    </source>
</evidence>
<dbReference type="InterPro" id="IPR057244">
    <property type="entry name" value="GAIN_B"/>
</dbReference>
<feature type="transmembrane region" description="Helical" evidence="8">
    <location>
        <begin position="713"/>
        <end position="731"/>
    </location>
</feature>
<feature type="transmembrane region" description="Helical" evidence="8">
    <location>
        <begin position="737"/>
        <end position="755"/>
    </location>
</feature>
<dbReference type="SUPFAM" id="SSF56436">
    <property type="entry name" value="C-type lectin-like"/>
    <property type="match status" value="1"/>
</dbReference>
<organism evidence="12 13">
    <name type="scientific">Trichoplax adhaerens</name>
    <name type="common">Trichoplax reptans</name>
    <dbReference type="NCBI Taxonomy" id="10228"/>
    <lineage>
        <taxon>Eukaryota</taxon>
        <taxon>Metazoa</taxon>
        <taxon>Placozoa</taxon>
        <taxon>Uniplacotomia</taxon>
        <taxon>Trichoplacea</taxon>
        <taxon>Trichoplacidae</taxon>
        <taxon>Trichoplax</taxon>
    </lineage>
</organism>
<evidence type="ECO:0000259" key="10">
    <source>
        <dbReference type="PROSITE" id="PS50221"/>
    </source>
</evidence>
<comment type="similarity">
    <text evidence="2">Belongs to the G-protein coupled receptor 2 family. Adhesion G-protein coupled receptor (ADGR) subfamily.</text>
</comment>
<evidence type="ECO:0000313" key="12">
    <source>
        <dbReference type="EMBL" id="EDV26166.1"/>
    </source>
</evidence>
<dbReference type="OrthoDB" id="8924555at2759"/>
<dbReference type="GeneID" id="6753412"/>
<reference evidence="12 13" key="1">
    <citation type="journal article" date="2008" name="Nature">
        <title>The Trichoplax genome and the nature of placozoans.</title>
        <authorList>
            <person name="Srivastava M."/>
            <person name="Begovic E."/>
            <person name="Chapman J."/>
            <person name="Putnam N.H."/>
            <person name="Hellsten U."/>
            <person name="Kawashima T."/>
            <person name="Kuo A."/>
            <person name="Mitros T."/>
            <person name="Salamov A."/>
            <person name="Carpenter M.L."/>
            <person name="Signorovitch A.Y."/>
            <person name="Moreno M.A."/>
            <person name="Kamm K."/>
            <person name="Grimwood J."/>
            <person name="Schmutz J."/>
            <person name="Shapiro H."/>
            <person name="Grigoriev I.V."/>
            <person name="Buss L.W."/>
            <person name="Schierwater B."/>
            <person name="Dellaporta S.L."/>
            <person name="Rokhsar D.S."/>
        </authorList>
    </citation>
    <scope>NUCLEOTIDE SEQUENCE [LARGE SCALE GENOMIC DNA]</scope>
    <source>
        <strain evidence="12 13">Grell-BS-1999</strain>
    </source>
</reference>
<proteinExistence type="inferred from homology"/>
<evidence type="ECO:0000256" key="5">
    <source>
        <dbReference type="ARBA" id="ARBA00023136"/>
    </source>
</evidence>
<feature type="domain" description="GAIN-B" evidence="10">
    <location>
        <begin position="384"/>
        <end position="511"/>
    </location>
</feature>
<dbReference type="RefSeq" id="XP_002112199.1">
    <property type="nucleotide sequence ID" value="XM_002112163.1"/>
</dbReference>
<dbReference type="Gene3D" id="2.60.220.50">
    <property type="match status" value="1"/>
</dbReference>
<dbReference type="PANTHER" id="PTHR12011">
    <property type="entry name" value="ADHESION G-PROTEIN COUPLED RECEPTOR"/>
    <property type="match status" value="1"/>
</dbReference>
<dbReference type="PROSITE" id="PS50221">
    <property type="entry name" value="GAIN_B"/>
    <property type="match status" value="1"/>
</dbReference>
<dbReference type="InterPro" id="IPR000203">
    <property type="entry name" value="GPS"/>
</dbReference>
<evidence type="ECO:0000256" key="8">
    <source>
        <dbReference type="SAM" id="Phobius"/>
    </source>
</evidence>
<feature type="domain" description="C-type lectin" evidence="9">
    <location>
        <begin position="10"/>
        <end position="114"/>
    </location>
</feature>
<name>B3RTP1_TRIAD</name>
<evidence type="ECO:0000256" key="7">
    <source>
        <dbReference type="ARBA" id="ARBA00023180"/>
    </source>
</evidence>
<dbReference type="GO" id="GO:0004930">
    <property type="term" value="F:G protein-coupled receptor activity"/>
    <property type="evidence" value="ECO:0007669"/>
    <property type="project" value="InterPro"/>
</dbReference>
<feature type="domain" description="G-protein coupled receptors family 2 profile 2" evidence="11">
    <location>
        <begin position="520"/>
        <end position="750"/>
    </location>
</feature>
<dbReference type="Proteomes" id="UP000009022">
    <property type="component" value="Unassembled WGS sequence"/>
</dbReference>
<dbReference type="CTD" id="6753412"/>
<dbReference type="InterPro" id="IPR000832">
    <property type="entry name" value="GPCR_2_secretin-like"/>
</dbReference>
<evidence type="ECO:0000259" key="9">
    <source>
        <dbReference type="PROSITE" id="PS50041"/>
    </source>
</evidence>
<dbReference type="PRINTS" id="PR00249">
    <property type="entry name" value="GPCRSECRETIN"/>
</dbReference>
<evidence type="ECO:0000259" key="11">
    <source>
        <dbReference type="PROSITE" id="PS50261"/>
    </source>
</evidence>
<keyword evidence="4 8" id="KW-1133">Transmembrane helix</keyword>
<evidence type="ECO:0000256" key="3">
    <source>
        <dbReference type="ARBA" id="ARBA00022692"/>
    </source>
</evidence>
<feature type="transmembrane region" description="Helical" evidence="8">
    <location>
        <begin position="664"/>
        <end position="686"/>
    </location>
</feature>
<dbReference type="AlphaFoldDB" id="B3RTP1"/>
<dbReference type="GO" id="GO:0005886">
    <property type="term" value="C:plasma membrane"/>
    <property type="evidence" value="ECO:0000318"/>
    <property type="project" value="GO_Central"/>
</dbReference>
<dbReference type="PANTHER" id="PTHR12011:SF347">
    <property type="entry name" value="FI21270P1-RELATED"/>
    <property type="match status" value="1"/>
</dbReference>
<dbReference type="InParanoid" id="B3RTP1"/>
<dbReference type="InterPro" id="IPR046338">
    <property type="entry name" value="GAIN_dom_sf"/>
</dbReference>
<evidence type="ECO:0000256" key="4">
    <source>
        <dbReference type="ARBA" id="ARBA00022989"/>
    </source>
</evidence>
<dbReference type="InterPro" id="IPR001304">
    <property type="entry name" value="C-type_lectin-like"/>
</dbReference>
<dbReference type="FunFam" id="3.10.100.10:FF:000197">
    <property type="entry name" value="Adhesion G-protein coupled receptor D1"/>
    <property type="match status" value="1"/>
</dbReference>
<dbReference type="SMART" id="SM00303">
    <property type="entry name" value="GPS"/>
    <property type="match status" value="1"/>
</dbReference>
<dbReference type="PROSITE" id="PS50261">
    <property type="entry name" value="G_PROTEIN_RECEP_F2_4"/>
    <property type="match status" value="1"/>
</dbReference>
<dbReference type="Gene3D" id="1.20.1070.10">
    <property type="entry name" value="Rhodopsin 7-helix transmembrane proteins"/>
    <property type="match status" value="1"/>
</dbReference>
<evidence type="ECO:0000256" key="1">
    <source>
        <dbReference type="ARBA" id="ARBA00004141"/>
    </source>
</evidence>
<dbReference type="Pfam" id="PF01825">
    <property type="entry name" value="GPS"/>
    <property type="match status" value="1"/>
</dbReference>
<dbReference type="GO" id="GO:0007166">
    <property type="term" value="P:cell surface receptor signaling pathway"/>
    <property type="evidence" value="ECO:0007669"/>
    <property type="project" value="InterPro"/>
</dbReference>
<keyword evidence="13" id="KW-1185">Reference proteome</keyword>
<dbReference type="FunFam" id="1.20.1070.10:FF:000058">
    <property type="entry name" value="Adhesion G protein-coupled receptor F5"/>
    <property type="match status" value="1"/>
</dbReference>
<comment type="subcellular location">
    <subcellularLocation>
        <location evidence="1">Membrane</location>
        <topology evidence="1">Multi-pass membrane protein</topology>
    </subcellularLocation>
</comment>
<dbReference type="EMBL" id="DS985244">
    <property type="protein sequence ID" value="EDV26166.1"/>
    <property type="molecule type" value="Genomic_DNA"/>
</dbReference>
<gene>
    <name evidence="12" type="ORF">TRIADDRAFT_55994</name>
</gene>
<dbReference type="InterPro" id="IPR016186">
    <property type="entry name" value="C-type_lectin-like/link_sf"/>
</dbReference>
<feature type="transmembrane region" description="Helical" evidence="8">
    <location>
        <begin position="522"/>
        <end position="545"/>
    </location>
</feature>
<dbReference type="Gene3D" id="3.10.100.10">
    <property type="entry name" value="Mannose-Binding Protein A, subunit A"/>
    <property type="match status" value="1"/>
</dbReference>
<dbReference type="SMART" id="SM00034">
    <property type="entry name" value="CLECT"/>
    <property type="match status" value="1"/>
</dbReference>
<keyword evidence="5 8" id="KW-0472">Membrane</keyword>
<evidence type="ECO:0000256" key="2">
    <source>
        <dbReference type="ARBA" id="ARBA00007343"/>
    </source>
</evidence>
<dbReference type="InterPro" id="IPR017981">
    <property type="entry name" value="GPCR_2-like_7TM"/>
</dbReference>
<accession>B3RTP1</accession>
<dbReference type="eggNOG" id="KOG4193">
    <property type="taxonomic scope" value="Eukaryota"/>
</dbReference>
<sequence length="827" mass="91890">MVCPENFTFYESLCYGPHLDEIFNFPKARNECLDIGGDLAKLDSPEKFHASSLYLQEEFTYWIGARLTNSDPDDGWRWVVDKERFSNITYWYDLQSFPPSHHCAAMEYKNGFWNFILTHCLDEINVLCQIEPNLSNNSSNVLFKQISATESSSPISSLISESQSATADILVTTSTGKFNPYQTSTNVHNLYRETSKPEIGLSSSKLSTVTKSSNFYDIATSDPPIKATTIFETTPTDAAIHVKNLSTTFHNLYDQLLSAPINTSAEQATNLLTNLTGVLNTDKQIKADDLAVSRLALLQLSQNVDMKATTNHSTYFQAYFSAVGQLTSKSKSAAWAEVSKKIPIVSDILNITDGIAEQAGRTLAPGDSYQFNSKDLTIRVNKYQASQYRSNGYVATAEKFPNSNLKSHYYLNLPPTPLANQAESINFESRDILVLIAMKYLLVDDVVIAVTIFKSLQDVTGGKLSSVSSRGKTGNWSNHGCSVDMTNKTHTRCRCSHLTHFAILMRVSSIPISAQHQVILDLLSYVCCGISIASLIVSMMIFSLIQISSDRFQIHTNLAFTMLISQIGILLGGWDFVKQNPVICKVVAIGLHYFLLAMFSWMLMEALHLYFQIISVFNTKSRLKLYYILGWGAPAVIVGTAVGLGHKYYGLNQICWLSLNNGMIWAFTGPALFVIAVNFVVMVLIIKVTFNKAKIHQNDTGSTKKQAKTISKALLILLPILGLTWIFGILSTNDQSIIFSYIFVILNGLQVRILLKRKLGLTSKLSKGKISSEAVISTMKGLHKGNKRGISSIEKSSDKSVTNIDGVMYHDDDVQISRVFSTLYIAQ</sequence>
<protein>
    <recommendedName>
        <fullName evidence="14">G-protein coupled receptors family 2 profile 2 domain-containing protein</fullName>
    </recommendedName>
</protein>
<dbReference type="HOGENOM" id="CLU_342678_0_0_1"/>
<feature type="transmembrane region" description="Helical" evidence="8">
    <location>
        <begin position="557"/>
        <end position="574"/>
    </location>
</feature>
<dbReference type="PhylomeDB" id="B3RTP1"/>
<keyword evidence="3 8" id="KW-0812">Transmembrane</keyword>
<dbReference type="Pfam" id="PF00059">
    <property type="entry name" value="Lectin_C"/>
    <property type="match status" value="1"/>
</dbReference>
<dbReference type="CDD" id="cd15933">
    <property type="entry name" value="7tmB2_GPR133-like_Adhesion_V"/>
    <property type="match status" value="1"/>
</dbReference>
<feature type="transmembrane region" description="Helical" evidence="8">
    <location>
        <begin position="625"/>
        <end position="644"/>
    </location>
</feature>
<dbReference type="STRING" id="10228.B3RTP1"/>
<dbReference type="PROSITE" id="PS50041">
    <property type="entry name" value="C_TYPE_LECTIN_2"/>
    <property type="match status" value="1"/>
</dbReference>
<feature type="transmembrane region" description="Helical" evidence="8">
    <location>
        <begin position="586"/>
        <end position="604"/>
    </location>
</feature>
<dbReference type="KEGG" id="tad:TRIADDRAFT_55994"/>
<evidence type="ECO:0008006" key="14">
    <source>
        <dbReference type="Google" id="ProtNLM"/>
    </source>
</evidence>
<dbReference type="Pfam" id="PF00002">
    <property type="entry name" value="7tm_2"/>
    <property type="match status" value="1"/>
</dbReference>
<dbReference type="InterPro" id="IPR016187">
    <property type="entry name" value="CTDL_fold"/>
</dbReference>
<keyword evidence="6" id="KW-1015">Disulfide bond</keyword>
<evidence type="ECO:0000256" key="6">
    <source>
        <dbReference type="ARBA" id="ARBA00023157"/>
    </source>
</evidence>
<keyword evidence="7" id="KW-0325">Glycoprotein</keyword>